<dbReference type="Gene3D" id="3.30.70.240">
    <property type="match status" value="1"/>
</dbReference>
<dbReference type="EMBL" id="MNWX01000034">
    <property type="protein sequence ID" value="OIO64915.1"/>
    <property type="molecule type" value="Genomic_DNA"/>
</dbReference>
<dbReference type="InterPro" id="IPR038363">
    <property type="entry name" value="LepA_C_sf"/>
</dbReference>
<keyword evidence="4 8" id="KW-0378">Hydrolase</keyword>
<dbReference type="Pfam" id="PF03144">
    <property type="entry name" value="GTP_EFTU_D2"/>
    <property type="match status" value="1"/>
</dbReference>
<dbReference type="InterPro" id="IPR005225">
    <property type="entry name" value="Small_GTP-bd"/>
</dbReference>
<feature type="domain" description="Tr-type G" evidence="9">
    <location>
        <begin position="6"/>
        <end position="209"/>
    </location>
</feature>
<dbReference type="Pfam" id="PF00679">
    <property type="entry name" value="EFG_C"/>
    <property type="match status" value="1"/>
</dbReference>
<dbReference type="SUPFAM" id="SSF50447">
    <property type="entry name" value="Translation proteins"/>
    <property type="match status" value="1"/>
</dbReference>
<dbReference type="InterPro" id="IPR000640">
    <property type="entry name" value="EFG_V-like"/>
</dbReference>
<dbReference type="Gene3D" id="3.40.50.300">
    <property type="entry name" value="P-loop containing nucleotide triphosphate hydrolases"/>
    <property type="match status" value="1"/>
</dbReference>
<keyword evidence="6 8" id="KW-0342">GTP-binding</keyword>
<dbReference type="InterPro" id="IPR027417">
    <property type="entry name" value="P-loop_NTPase"/>
</dbReference>
<dbReference type="InterPro" id="IPR009000">
    <property type="entry name" value="Transl_B-barrel_sf"/>
</dbReference>
<dbReference type="Gene3D" id="3.30.70.870">
    <property type="entry name" value="Elongation Factor G (Translational Gtpase), domain 3"/>
    <property type="match status" value="1"/>
</dbReference>
<evidence type="ECO:0000313" key="11">
    <source>
        <dbReference type="Proteomes" id="UP000182693"/>
    </source>
</evidence>
<dbReference type="GO" id="GO:0005525">
    <property type="term" value="F:GTP binding"/>
    <property type="evidence" value="ECO:0007669"/>
    <property type="project" value="UniProtKB-UniRule"/>
</dbReference>
<evidence type="ECO:0000256" key="4">
    <source>
        <dbReference type="ARBA" id="ARBA00022801"/>
    </source>
</evidence>
<dbReference type="InterPro" id="IPR035647">
    <property type="entry name" value="EFG_III/V"/>
</dbReference>
<comment type="catalytic activity">
    <reaction evidence="8">
        <text>GTP + H2O = GDP + phosphate + H(+)</text>
        <dbReference type="Rhea" id="RHEA:19669"/>
        <dbReference type="ChEBI" id="CHEBI:15377"/>
        <dbReference type="ChEBI" id="CHEBI:15378"/>
        <dbReference type="ChEBI" id="CHEBI:37565"/>
        <dbReference type="ChEBI" id="CHEBI:43474"/>
        <dbReference type="ChEBI" id="CHEBI:58189"/>
        <dbReference type="EC" id="3.6.5.n1"/>
    </reaction>
</comment>
<keyword evidence="7 8" id="KW-0472">Membrane</keyword>
<gene>
    <name evidence="8" type="primary">lepA</name>
    <name evidence="10" type="ORF">AUJ30_01890</name>
</gene>
<reference evidence="10 11" key="1">
    <citation type="journal article" date="2016" name="Environ. Microbiol.">
        <title>Genomic resolution of a cold subsurface aquifer community provides metabolic insights for novel microbes adapted to high CO concentrations.</title>
        <authorList>
            <person name="Probst A.J."/>
            <person name="Castelle C.J."/>
            <person name="Singh A."/>
            <person name="Brown C.T."/>
            <person name="Anantharaman K."/>
            <person name="Sharon I."/>
            <person name="Hug L.A."/>
            <person name="Burstein D."/>
            <person name="Emerson J.B."/>
            <person name="Thomas B.C."/>
            <person name="Banfield J.F."/>
        </authorList>
    </citation>
    <scope>NUCLEOTIDE SEQUENCE [LARGE SCALE GENOMIC DNA]</scope>
    <source>
        <strain evidence="10">CG1_02_39_135</strain>
    </source>
</reference>
<evidence type="ECO:0000313" key="10">
    <source>
        <dbReference type="EMBL" id="OIO64915.1"/>
    </source>
</evidence>
<dbReference type="Pfam" id="PF06421">
    <property type="entry name" value="LepA_C"/>
    <property type="match status" value="1"/>
</dbReference>
<dbReference type="NCBIfam" id="TIGR01393">
    <property type="entry name" value="lepA"/>
    <property type="match status" value="1"/>
</dbReference>
<dbReference type="Gene3D" id="2.40.30.10">
    <property type="entry name" value="Translation factors"/>
    <property type="match status" value="1"/>
</dbReference>
<name>A0A1J4XUD1_9BACT</name>
<dbReference type="Pfam" id="PF14492">
    <property type="entry name" value="EFG_III"/>
    <property type="match status" value="1"/>
</dbReference>
<comment type="subcellular location">
    <subcellularLocation>
        <location evidence="8">Cell membrane</location>
        <topology evidence="8">Peripheral membrane protein</topology>
        <orientation evidence="8">Cytoplasmic side</orientation>
    </subcellularLocation>
</comment>
<comment type="caution">
    <text evidence="10">The sequence shown here is derived from an EMBL/GenBank/DDBJ whole genome shotgun (WGS) entry which is preliminary data.</text>
</comment>
<dbReference type="NCBIfam" id="TIGR00231">
    <property type="entry name" value="small_GTP"/>
    <property type="match status" value="1"/>
</dbReference>
<comment type="function">
    <text evidence="8">Required for accurate and efficient protein synthesis under certain stress conditions. May act as a fidelity factor of the translation reaction, by catalyzing a one-codon backward translocation of tRNAs on improperly translocated ribosomes. Back-translocation proceeds from a post-translocation (POST) complex to a pre-translocation (PRE) complex, thus giving elongation factor G a second chance to translocate the tRNAs correctly. Binds to ribosomes in a GTP-dependent manner.</text>
</comment>
<dbReference type="InterPro" id="IPR013842">
    <property type="entry name" value="LepA_CTD"/>
</dbReference>
<dbReference type="GO" id="GO:0005886">
    <property type="term" value="C:plasma membrane"/>
    <property type="evidence" value="ECO:0007669"/>
    <property type="project" value="UniProtKB-SubCell"/>
</dbReference>
<dbReference type="InterPro" id="IPR041095">
    <property type="entry name" value="EFG_II"/>
</dbReference>
<dbReference type="AlphaFoldDB" id="A0A1J4XUD1"/>
<evidence type="ECO:0000256" key="3">
    <source>
        <dbReference type="ARBA" id="ARBA00022741"/>
    </source>
</evidence>
<dbReference type="GO" id="GO:0003924">
    <property type="term" value="F:GTPase activity"/>
    <property type="evidence" value="ECO:0007669"/>
    <property type="project" value="UniProtKB-UniRule"/>
</dbReference>
<dbReference type="SUPFAM" id="SSF52540">
    <property type="entry name" value="P-loop containing nucleoside triphosphate hydrolases"/>
    <property type="match status" value="1"/>
</dbReference>
<dbReference type="InterPro" id="IPR004161">
    <property type="entry name" value="EFTu-like_2"/>
</dbReference>
<dbReference type="Gene3D" id="3.30.70.2570">
    <property type="entry name" value="Elongation factor 4, C-terminal domain"/>
    <property type="match status" value="1"/>
</dbReference>
<dbReference type="Pfam" id="PF00009">
    <property type="entry name" value="GTP_EFTU"/>
    <property type="match status" value="1"/>
</dbReference>
<evidence type="ECO:0000256" key="1">
    <source>
        <dbReference type="ARBA" id="ARBA00005454"/>
    </source>
</evidence>
<evidence type="ECO:0000259" key="9">
    <source>
        <dbReference type="PROSITE" id="PS51722"/>
    </source>
</evidence>
<dbReference type="PANTHER" id="PTHR43512">
    <property type="entry name" value="TRANSLATION FACTOR GUF1-RELATED"/>
    <property type="match status" value="1"/>
</dbReference>
<feature type="binding site" evidence="8">
    <location>
        <begin position="155"/>
        <end position="158"/>
    </location>
    <ligand>
        <name>GTP</name>
        <dbReference type="ChEBI" id="CHEBI:37565"/>
    </ligand>
</feature>
<dbReference type="GO" id="GO:0003746">
    <property type="term" value="F:translation elongation factor activity"/>
    <property type="evidence" value="ECO:0007669"/>
    <property type="project" value="UniProtKB-UniRule"/>
</dbReference>
<dbReference type="InterPro" id="IPR006297">
    <property type="entry name" value="EF-4"/>
</dbReference>
<evidence type="ECO:0000256" key="8">
    <source>
        <dbReference type="HAMAP-Rule" id="MF_00071"/>
    </source>
</evidence>
<evidence type="ECO:0000256" key="2">
    <source>
        <dbReference type="ARBA" id="ARBA00022475"/>
    </source>
</evidence>
<dbReference type="PROSITE" id="PS00301">
    <property type="entry name" value="G_TR_1"/>
    <property type="match status" value="1"/>
</dbReference>
<evidence type="ECO:0000256" key="7">
    <source>
        <dbReference type="ARBA" id="ARBA00023136"/>
    </source>
</evidence>
<evidence type="ECO:0000256" key="5">
    <source>
        <dbReference type="ARBA" id="ARBA00022917"/>
    </source>
</evidence>
<dbReference type="InterPro" id="IPR031157">
    <property type="entry name" value="G_TR_CS"/>
</dbReference>
<keyword evidence="2 8" id="KW-1003">Cell membrane</keyword>
<dbReference type="GO" id="GO:0045727">
    <property type="term" value="P:positive regulation of translation"/>
    <property type="evidence" value="ECO:0007669"/>
    <property type="project" value="UniProtKB-UniRule"/>
</dbReference>
<keyword evidence="5 8" id="KW-0648">Protein biosynthesis</keyword>
<comment type="similarity">
    <text evidence="1 8">Belongs to the TRAFAC class translation factor GTPase superfamily. Classic translation factor GTPase family. LepA subfamily.</text>
</comment>
<sequence length="609" mass="67946">MKPLNNNIRNFTIISHIDHGKSTLADRFLELTGTVEARQMKPQYLDQLELERERGITIKMAPVRMIYHPQIKNAELRMQNSEFEILNSKLSDSEFILNLIDTPGHSDFSYEVSRALAAVEGAILLVDATQGVQAQTLANLESAKKAGLKIIGSVNKIDAASQEQIENSLNELAHLLGVKTDEVLKISAKTGEGVSLLLQAVIDKVPAPKAIESRAALIFSSVYDDHKGVIAYVRVFGGEFKAGDDSRLLGTNKEFKIKEVGFFQPELHKEDILTVGNIGYVATGIKDPDSVQVGDTIGEKILSGFKKPQPVVFVSLYPENNDDYDNLKISLYKLRLSDSSFSITPVTSEALGRGFQGGFLGRLHFEIVVQRLEREFNVKVINSFPSVSYKVKPMNGDWVTVENPKDFPDDYSQVLEPIAAVTIIAPFKNLGDVLKLKESFRFSKVSTDVKTDKVIISTLIPLADIISDFDDRLKSVSSGFASFSYEIIDYKEALVKRLDIKIAGSLVHGLSRIIPESDVERIARHMAEKLKEILPRKQFIQAIQAISGGRVIARETIPALKKDVTGYLYGGDRTRKMKLWQKQKKGKKKLLRMAAEIRLPVKIFKDLLR</sequence>
<dbReference type="Proteomes" id="UP000182693">
    <property type="component" value="Unassembled WGS sequence"/>
</dbReference>
<keyword evidence="10" id="KW-0251">Elongation factor</keyword>
<proteinExistence type="inferred from homology"/>
<evidence type="ECO:0000256" key="6">
    <source>
        <dbReference type="ARBA" id="ARBA00023134"/>
    </source>
</evidence>
<dbReference type="EC" id="3.6.5.n1" evidence="8"/>
<protein>
    <recommendedName>
        <fullName evidence="8">Elongation factor 4</fullName>
        <shortName evidence="8">EF-4</shortName>
        <ecNumber evidence="8">3.6.5.n1</ecNumber>
    </recommendedName>
    <alternativeName>
        <fullName evidence="8">Ribosomal back-translocase LepA</fullName>
    </alternativeName>
</protein>
<dbReference type="InterPro" id="IPR000795">
    <property type="entry name" value="T_Tr_GTP-bd_dom"/>
</dbReference>
<dbReference type="GO" id="GO:0043022">
    <property type="term" value="F:ribosome binding"/>
    <property type="evidence" value="ECO:0007669"/>
    <property type="project" value="UniProtKB-UniRule"/>
</dbReference>
<keyword evidence="3 8" id="KW-0547">Nucleotide-binding</keyword>
<organism evidence="10 11">
    <name type="scientific">Candidatus Wolfebacteria bacterium CG1_02_39_135</name>
    <dbReference type="NCBI Taxonomy" id="1805425"/>
    <lineage>
        <taxon>Bacteria</taxon>
        <taxon>Candidatus Wolfeibacteriota</taxon>
    </lineage>
</organism>
<accession>A0A1J4XUD1</accession>
<dbReference type="PRINTS" id="PR00315">
    <property type="entry name" value="ELONGATNFCT"/>
</dbReference>
<feature type="binding site" evidence="8">
    <location>
        <begin position="18"/>
        <end position="23"/>
    </location>
    <ligand>
        <name>GTP</name>
        <dbReference type="ChEBI" id="CHEBI:37565"/>
    </ligand>
</feature>
<dbReference type="PROSITE" id="PS51722">
    <property type="entry name" value="G_TR_2"/>
    <property type="match status" value="1"/>
</dbReference>
<dbReference type="STRING" id="1805425.AUJ30_01890"/>
<dbReference type="HAMAP" id="MF_00071">
    <property type="entry name" value="LepA"/>
    <property type="match status" value="1"/>
</dbReference>
<dbReference type="SUPFAM" id="SSF54980">
    <property type="entry name" value="EF-G C-terminal domain-like"/>
    <property type="match status" value="2"/>
</dbReference>
<dbReference type="PANTHER" id="PTHR43512:SF4">
    <property type="entry name" value="TRANSLATION FACTOR GUF1 HOMOLOG, CHLOROPLASTIC"/>
    <property type="match status" value="1"/>
</dbReference>